<keyword evidence="6" id="KW-0812">Transmembrane</keyword>
<evidence type="ECO:0000256" key="4">
    <source>
        <dbReference type="ARBA" id="ARBA00023136"/>
    </source>
</evidence>
<dbReference type="AlphaFoldDB" id="A0A6C0DHF8"/>
<keyword evidence="4 6" id="KW-0472">Membrane</keyword>
<dbReference type="Pfam" id="PF02485">
    <property type="entry name" value="Branch"/>
    <property type="match status" value="1"/>
</dbReference>
<keyword evidence="5" id="KW-0325">Glycoprotein</keyword>
<sequence>MPNKIALCFIINYEHVLYKEELWRKWIEHNKDIINVYFFYKDIRQIKSKWIYDHAIPQSNVRNTTYYHVIPAYLTLLKYALLNDKHNKWFCFLTDSCCPIISPGKFRQIFEANYNKSIIRHSIAHWNIQFHRRANLELIPKEYHLCNDPWFILTRENAIDCINYAVNEYKMCNLICQGGLANESLFAILLKYYNKLDRVISEVTHITDWANPSSPTSPHMFKDGSLEEIKIIEEALKNNKYAMFIRKIHPKFPNEILESFIYFENKDDNQICGIIILASNILYFSIGLLIGFGLLLVLFSQFFDSFFY</sequence>
<keyword evidence="2" id="KW-0328">Glycosyltransferase</keyword>
<evidence type="ECO:0008006" key="8">
    <source>
        <dbReference type="Google" id="ProtNLM"/>
    </source>
</evidence>
<evidence type="ECO:0000313" key="7">
    <source>
        <dbReference type="EMBL" id="QHT16396.1"/>
    </source>
</evidence>
<accession>A0A6C0DHF8</accession>
<name>A0A6C0DHF8_9ZZZZ</name>
<proteinExistence type="predicted"/>
<dbReference type="PANTHER" id="PTHR31042:SF150">
    <property type="entry name" value="OS06G0661900 PROTEIN"/>
    <property type="match status" value="1"/>
</dbReference>
<reference evidence="7" key="1">
    <citation type="journal article" date="2020" name="Nature">
        <title>Giant virus diversity and host interactions through global metagenomics.</title>
        <authorList>
            <person name="Schulz F."/>
            <person name="Roux S."/>
            <person name="Paez-Espino D."/>
            <person name="Jungbluth S."/>
            <person name="Walsh D.A."/>
            <person name="Denef V.J."/>
            <person name="McMahon K.D."/>
            <person name="Konstantinidis K.T."/>
            <person name="Eloe-Fadrosh E.A."/>
            <person name="Kyrpides N.C."/>
            <person name="Woyke T."/>
        </authorList>
    </citation>
    <scope>NUCLEOTIDE SEQUENCE</scope>
    <source>
        <strain evidence="7">GVMAG-M-3300023174-182</strain>
    </source>
</reference>
<dbReference type="PANTHER" id="PTHR31042">
    <property type="entry name" value="CORE-2/I-BRANCHING BETA-1,6-N-ACETYLGLUCOSAMINYLTRANSFERASE FAMILY PROTEIN-RELATED"/>
    <property type="match status" value="1"/>
</dbReference>
<keyword evidence="6" id="KW-1133">Transmembrane helix</keyword>
<protein>
    <recommendedName>
        <fullName evidence="8">Glycosyltransferase</fullName>
    </recommendedName>
</protein>
<feature type="transmembrane region" description="Helical" evidence="6">
    <location>
        <begin position="281"/>
        <end position="303"/>
    </location>
</feature>
<evidence type="ECO:0000256" key="3">
    <source>
        <dbReference type="ARBA" id="ARBA00022679"/>
    </source>
</evidence>
<evidence type="ECO:0000256" key="6">
    <source>
        <dbReference type="SAM" id="Phobius"/>
    </source>
</evidence>
<evidence type="ECO:0000256" key="5">
    <source>
        <dbReference type="ARBA" id="ARBA00023180"/>
    </source>
</evidence>
<evidence type="ECO:0000256" key="1">
    <source>
        <dbReference type="ARBA" id="ARBA00004606"/>
    </source>
</evidence>
<organism evidence="7">
    <name type="scientific">viral metagenome</name>
    <dbReference type="NCBI Taxonomy" id="1070528"/>
    <lineage>
        <taxon>unclassified sequences</taxon>
        <taxon>metagenomes</taxon>
        <taxon>organismal metagenomes</taxon>
    </lineage>
</organism>
<evidence type="ECO:0000256" key="2">
    <source>
        <dbReference type="ARBA" id="ARBA00022676"/>
    </source>
</evidence>
<dbReference type="InterPro" id="IPR044174">
    <property type="entry name" value="BC10-like"/>
</dbReference>
<comment type="subcellular location">
    <subcellularLocation>
        <location evidence="1">Membrane</location>
        <topology evidence="1">Single-pass type II membrane protein</topology>
    </subcellularLocation>
</comment>
<keyword evidence="3" id="KW-0808">Transferase</keyword>
<dbReference type="GO" id="GO:0016020">
    <property type="term" value="C:membrane"/>
    <property type="evidence" value="ECO:0007669"/>
    <property type="project" value="UniProtKB-SubCell"/>
</dbReference>
<dbReference type="EMBL" id="MN739623">
    <property type="protein sequence ID" value="QHT16396.1"/>
    <property type="molecule type" value="Genomic_DNA"/>
</dbReference>
<dbReference type="GO" id="GO:0016757">
    <property type="term" value="F:glycosyltransferase activity"/>
    <property type="evidence" value="ECO:0007669"/>
    <property type="project" value="UniProtKB-KW"/>
</dbReference>
<dbReference type="InterPro" id="IPR003406">
    <property type="entry name" value="Glyco_trans_14"/>
</dbReference>